<dbReference type="PANTHER" id="PTHR43201">
    <property type="entry name" value="ACYL-COA SYNTHETASE"/>
    <property type="match status" value="1"/>
</dbReference>
<name>A0A6A6VTG8_9PEZI</name>
<accession>A0A6A6VTG8</accession>
<feature type="domain" description="AMP-dependent synthetase/ligase" evidence="1">
    <location>
        <begin position="66"/>
        <end position="438"/>
    </location>
</feature>
<gene>
    <name evidence="2" type="ORF">EJ05DRAFT_504473</name>
</gene>
<evidence type="ECO:0000313" key="3">
    <source>
        <dbReference type="Proteomes" id="UP000799437"/>
    </source>
</evidence>
<keyword evidence="3" id="KW-1185">Reference proteome</keyword>
<dbReference type="Pfam" id="PF00501">
    <property type="entry name" value="AMP-binding"/>
    <property type="match status" value="1"/>
</dbReference>
<dbReference type="OrthoDB" id="10253869at2759"/>
<dbReference type="PANTHER" id="PTHR43201:SF32">
    <property type="entry name" value="2-SUCCINYLBENZOATE--COA LIGASE, CHLOROPLASTIC_PEROXISOMAL"/>
    <property type="match status" value="1"/>
</dbReference>
<dbReference type="InterPro" id="IPR000873">
    <property type="entry name" value="AMP-dep_synth/lig_dom"/>
</dbReference>
<dbReference type="AlphaFoldDB" id="A0A6A6VTG8"/>
<evidence type="ECO:0000313" key="2">
    <source>
        <dbReference type="EMBL" id="KAF2753872.1"/>
    </source>
</evidence>
<dbReference type="InterPro" id="IPR045851">
    <property type="entry name" value="AMP-bd_C_sf"/>
</dbReference>
<dbReference type="Gene3D" id="3.30.300.30">
    <property type="match status" value="1"/>
</dbReference>
<dbReference type="RefSeq" id="XP_033596323.1">
    <property type="nucleotide sequence ID" value="XM_033747573.1"/>
</dbReference>
<evidence type="ECO:0000259" key="1">
    <source>
        <dbReference type="Pfam" id="PF00501"/>
    </source>
</evidence>
<dbReference type="GO" id="GO:0006631">
    <property type="term" value="P:fatty acid metabolic process"/>
    <property type="evidence" value="ECO:0007669"/>
    <property type="project" value="TreeGrafter"/>
</dbReference>
<sequence>MTESSPHVVTSAITSYGGISMLTQIEQGLTKNPHSLAVISQHQLSGHLSDITSPCTDEPVNNGCLAWTYTQLFEAALRLALGLRIRSIPTNSAIVTFIPNRVEWALFLWASTIHKLNFGSLDHTALQSGRQQELRGYLTVLRPTVAVVVRPEDYGQIYRACDACGVEQPLVVVLAPTQPVSDEASRPWVCISELAAFISPSDQEDRSIILRTARRYDPERTAVTLFTSGTTSGRPKGCLRHVQGSTFVTDAISDSFRLAEDACRFLHMGVNYRVSTVALSLSTWKCGGATVISGDEFTAESALRAIERYAITHMFCAPSLFHALEDHPAFPRTNLTPLRYVLLGGEIISKERFMHAAKVFPGAKIAIGHGMTECSGTFVWPFFDSAIEDIPFRDGIAPVGYVLPGQAIRIWDLANDRLAQADETGELQICSPALIKDYVGVETVGTFIDDPTGRWFKTGDIAVMNEVGLVWILGRLNDRIKRGGCSITPAAIEACIEEYVGTSACVFGMEHATLGEDVYAVVEQLHGKTRKNIAEHVLVNLGKDYALGRIFILEELGLDVFPTNATGKKMKGVLKSDVMRYLASKLPRMA</sequence>
<organism evidence="2 3">
    <name type="scientific">Pseudovirgaria hyperparasitica</name>
    <dbReference type="NCBI Taxonomy" id="470096"/>
    <lineage>
        <taxon>Eukaryota</taxon>
        <taxon>Fungi</taxon>
        <taxon>Dikarya</taxon>
        <taxon>Ascomycota</taxon>
        <taxon>Pezizomycotina</taxon>
        <taxon>Dothideomycetes</taxon>
        <taxon>Dothideomycetes incertae sedis</taxon>
        <taxon>Acrospermales</taxon>
        <taxon>Acrospermaceae</taxon>
        <taxon>Pseudovirgaria</taxon>
    </lineage>
</organism>
<dbReference type="Proteomes" id="UP000799437">
    <property type="component" value="Unassembled WGS sequence"/>
</dbReference>
<dbReference type="InterPro" id="IPR042099">
    <property type="entry name" value="ANL_N_sf"/>
</dbReference>
<protein>
    <submittedName>
        <fullName evidence="2">Acetyl-CoA synthetase-like protein</fullName>
    </submittedName>
</protein>
<dbReference type="GO" id="GO:0031956">
    <property type="term" value="F:medium-chain fatty acid-CoA ligase activity"/>
    <property type="evidence" value="ECO:0007669"/>
    <property type="project" value="TreeGrafter"/>
</dbReference>
<dbReference type="CDD" id="cd04433">
    <property type="entry name" value="AFD_class_I"/>
    <property type="match status" value="1"/>
</dbReference>
<proteinExistence type="predicted"/>
<dbReference type="GeneID" id="54488627"/>
<dbReference type="EMBL" id="ML996582">
    <property type="protein sequence ID" value="KAF2753872.1"/>
    <property type="molecule type" value="Genomic_DNA"/>
</dbReference>
<reference evidence="2" key="1">
    <citation type="journal article" date="2020" name="Stud. Mycol.">
        <title>101 Dothideomycetes genomes: a test case for predicting lifestyles and emergence of pathogens.</title>
        <authorList>
            <person name="Haridas S."/>
            <person name="Albert R."/>
            <person name="Binder M."/>
            <person name="Bloem J."/>
            <person name="Labutti K."/>
            <person name="Salamov A."/>
            <person name="Andreopoulos B."/>
            <person name="Baker S."/>
            <person name="Barry K."/>
            <person name="Bills G."/>
            <person name="Bluhm B."/>
            <person name="Cannon C."/>
            <person name="Castanera R."/>
            <person name="Culley D."/>
            <person name="Daum C."/>
            <person name="Ezra D."/>
            <person name="Gonzalez J."/>
            <person name="Henrissat B."/>
            <person name="Kuo A."/>
            <person name="Liang C."/>
            <person name="Lipzen A."/>
            <person name="Lutzoni F."/>
            <person name="Magnuson J."/>
            <person name="Mondo S."/>
            <person name="Nolan M."/>
            <person name="Ohm R."/>
            <person name="Pangilinan J."/>
            <person name="Park H.-J."/>
            <person name="Ramirez L."/>
            <person name="Alfaro M."/>
            <person name="Sun H."/>
            <person name="Tritt A."/>
            <person name="Yoshinaga Y."/>
            <person name="Zwiers L.-H."/>
            <person name="Turgeon B."/>
            <person name="Goodwin S."/>
            <person name="Spatafora J."/>
            <person name="Crous P."/>
            <person name="Grigoriev I."/>
        </authorList>
    </citation>
    <scope>NUCLEOTIDE SEQUENCE</scope>
    <source>
        <strain evidence="2">CBS 121739</strain>
    </source>
</reference>
<dbReference type="Gene3D" id="3.40.50.12780">
    <property type="entry name" value="N-terminal domain of ligase-like"/>
    <property type="match status" value="1"/>
</dbReference>
<dbReference type="SUPFAM" id="SSF56801">
    <property type="entry name" value="Acetyl-CoA synthetase-like"/>
    <property type="match status" value="1"/>
</dbReference>